<protein>
    <recommendedName>
        <fullName evidence="5">Ferric uptake regulator, Fur family</fullName>
    </recommendedName>
</protein>
<feature type="binding site" evidence="2">
    <location>
        <position position="107"/>
    </location>
    <ligand>
        <name>Fe cation</name>
        <dbReference type="ChEBI" id="CHEBI:24875"/>
    </ligand>
</feature>
<dbReference type="KEGG" id="rmar:GBA65_21405"/>
<evidence type="ECO:0000313" key="4">
    <source>
        <dbReference type="Proteomes" id="UP000502706"/>
    </source>
</evidence>
<dbReference type="GO" id="GO:1900376">
    <property type="term" value="P:regulation of secondary metabolite biosynthetic process"/>
    <property type="evidence" value="ECO:0007669"/>
    <property type="project" value="TreeGrafter"/>
</dbReference>
<dbReference type="InterPro" id="IPR036388">
    <property type="entry name" value="WH-like_DNA-bd_sf"/>
</dbReference>
<keyword evidence="4" id="KW-1185">Reference proteome</keyword>
<dbReference type="PANTHER" id="PTHR33202:SF7">
    <property type="entry name" value="FERRIC UPTAKE REGULATION PROTEIN"/>
    <property type="match status" value="1"/>
</dbReference>
<proteinExistence type="predicted"/>
<dbReference type="AlphaFoldDB" id="A0A6G8Q3H2"/>
<evidence type="ECO:0000313" key="3">
    <source>
        <dbReference type="EMBL" id="QIN81006.1"/>
    </source>
</evidence>
<dbReference type="GO" id="GO:0000976">
    <property type="term" value="F:transcription cis-regulatory region binding"/>
    <property type="evidence" value="ECO:0007669"/>
    <property type="project" value="TreeGrafter"/>
</dbReference>
<dbReference type="CDD" id="cd07153">
    <property type="entry name" value="Fur_like"/>
    <property type="match status" value="1"/>
</dbReference>
<dbReference type="GO" id="GO:0045892">
    <property type="term" value="P:negative regulation of DNA-templated transcription"/>
    <property type="evidence" value="ECO:0007669"/>
    <property type="project" value="TreeGrafter"/>
</dbReference>
<comment type="cofactor">
    <cofactor evidence="1">
        <name>Zn(2+)</name>
        <dbReference type="ChEBI" id="CHEBI:29105"/>
    </cofactor>
    <text evidence="1">Binds 1 zinc ion per subunit.</text>
</comment>
<keyword evidence="1" id="KW-0479">Metal-binding</keyword>
<reference evidence="3 4" key="1">
    <citation type="submission" date="2019-10" db="EMBL/GenBank/DDBJ databases">
        <title>Rubrobacter sp nov SCSIO 52915 isolated from a deep-sea sediment in the South China Sea.</title>
        <authorList>
            <person name="Chen R.W."/>
        </authorList>
    </citation>
    <scope>NUCLEOTIDE SEQUENCE [LARGE SCALE GENOMIC DNA]</scope>
    <source>
        <strain evidence="3 4">SCSIO 52915</strain>
        <plasmid evidence="3 4">unnamed1</plasmid>
    </source>
</reference>
<sequence>METSCTKTLRERGVRVTPQRAHVWRLLAGSGGHFPPEEIWERTRDELPGMELSTVYRILDALREAGLVVDSRLPEGPRVFEARASSRPHLVFERCGRVGHPEPEAAERLSRAAGRNLGGSGSRSCTWSPWGCAPAARGIDPQGNRRGGYACLCSTVGWRGSCTARQA</sequence>
<comment type="cofactor">
    <cofactor evidence="2">
        <name>Mn(2+)</name>
        <dbReference type="ChEBI" id="CHEBI:29035"/>
    </cofactor>
    <cofactor evidence="2">
        <name>Fe(2+)</name>
        <dbReference type="ChEBI" id="CHEBI:29033"/>
    </cofactor>
    <text evidence="2">Binds 1 Mn(2+) or Fe(2+) ion per subunit.</text>
</comment>
<dbReference type="EMBL" id="CP045122">
    <property type="protein sequence ID" value="QIN81006.1"/>
    <property type="molecule type" value="Genomic_DNA"/>
</dbReference>
<name>A0A6G8Q3H2_9ACTN</name>
<keyword evidence="2" id="KW-0408">Iron</keyword>
<dbReference type="Gene3D" id="1.10.10.10">
    <property type="entry name" value="Winged helix-like DNA-binding domain superfamily/Winged helix DNA-binding domain"/>
    <property type="match status" value="1"/>
</dbReference>
<dbReference type="InterPro" id="IPR036390">
    <property type="entry name" value="WH_DNA-bd_sf"/>
</dbReference>
<evidence type="ECO:0000256" key="1">
    <source>
        <dbReference type="PIRSR" id="PIRSR602481-1"/>
    </source>
</evidence>
<accession>A0A6G8Q3H2</accession>
<geneLocation type="plasmid" evidence="3 4">
    <name>unnamed1</name>
</geneLocation>
<organism evidence="3 4">
    <name type="scientific">Rubrobacter marinus</name>
    <dbReference type="NCBI Taxonomy" id="2653852"/>
    <lineage>
        <taxon>Bacteria</taxon>
        <taxon>Bacillati</taxon>
        <taxon>Actinomycetota</taxon>
        <taxon>Rubrobacteria</taxon>
        <taxon>Rubrobacterales</taxon>
        <taxon>Rubrobacteraceae</taxon>
        <taxon>Rubrobacter</taxon>
    </lineage>
</organism>
<dbReference type="PANTHER" id="PTHR33202">
    <property type="entry name" value="ZINC UPTAKE REGULATION PROTEIN"/>
    <property type="match status" value="1"/>
</dbReference>
<keyword evidence="3" id="KW-0614">Plasmid</keyword>
<dbReference type="Proteomes" id="UP000502706">
    <property type="component" value="Plasmid unnamed1"/>
</dbReference>
<dbReference type="InterPro" id="IPR002481">
    <property type="entry name" value="FUR"/>
</dbReference>
<dbReference type="GO" id="GO:0003700">
    <property type="term" value="F:DNA-binding transcription factor activity"/>
    <property type="evidence" value="ECO:0007669"/>
    <property type="project" value="InterPro"/>
</dbReference>
<gene>
    <name evidence="3" type="ORF">GBA65_21405</name>
</gene>
<feature type="binding site" evidence="1">
    <location>
        <position position="95"/>
    </location>
    <ligand>
        <name>Zn(2+)</name>
        <dbReference type="ChEBI" id="CHEBI:29105"/>
    </ligand>
</feature>
<dbReference type="Pfam" id="PF01475">
    <property type="entry name" value="FUR"/>
    <property type="match status" value="1"/>
</dbReference>
<dbReference type="SUPFAM" id="SSF46785">
    <property type="entry name" value="Winged helix' DNA-binding domain"/>
    <property type="match status" value="1"/>
</dbReference>
<dbReference type="RefSeq" id="WP_407691138.1">
    <property type="nucleotide sequence ID" value="NZ_CP045122.1"/>
</dbReference>
<dbReference type="GO" id="GO:0008270">
    <property type="term" value="F:zinc ion binding"/>
    <property type="evidence" value="ECO:0007669"/>
    <property type="project" value="TreeGrafter"/>
</dbReference>
<keyword evidence="1" id="KW-0862">Zinc</keyword>
<evidence type="ECO:0008006" key="5">
    <source>
        <dbReference type="Google" id="ProtNLM"/>
    </source>
</evidence>
<evidence type="ECO:0000256" key="2">
    <source>
        <dbReference type="PIRSR" id="PIRSR602481-2"/>
    </source>
</evidence>